<evidence type="ECO:0000256" key="7">
    <source>
        <dbReference type="ARBA" id="ARBA00023209"/>
    </source>
</evidence>
<feature type="binding site" evidence="13">
    <location>
        <position position="136"/>
    </location>
    <ligand>
        <name>sn-glycerol 3-phosphate</name>
        <dbReference type="ChEBI" id="CHEBI:57597"/>
    </ligand>
</feature>
<gene>
    <name evidence="13" type="primary">gpsA</name>
    <name evidence="20" type="ORF">VI33_01760</name>
</gene>
<comment type="caution">
    <text evidence="13">Lacks conserved residue(s) required for the propagation of feature annotation.</text>
</comment>
<dbReference type="HAMAP" id="MF_00394">
    <property type="entry name" value="NAD_Glyc3P_dehydrog"/>
    <property type="match status" value="1"/>
</dbReference>
<feature type="binding site" evidence="13">
    <location>
        <position position="12"/>
    </location>
    <ligand>
        <name>NADPH</name>
        <dbReference type="ChEBI" id="CHEBI:57783"/>
    </ligand>
</feature>
<protein>
    <recommendedName>
        <fullName evidence="11 13">Glycerol-3-phosphate dehydrogenase [NAD(P)+]</fullName>
        <ecNumber evidence="10 13">1.1.1.94</ecNumber>
    </recommendedName>
    <alternativeName>
        <fullName evidence="13">NAD(P)(+)-dependent glycerol-3-phosphate dehydrogenase</fullName>
    </alternativeName>
    <alternativeName>
        <fullName evidence="12 13">NAD(P)H-dependent dihydroxyacetone-phosphate reductase</fullName>
    </alternativeName>
</protein>
<feature type="binding site" evidence="13">
    <location>
        <position position="279"/>
    </location>
    <ligand>
        <name>NADPH</name>
        <dbReference type="ChEBI" id="CHEBI:57783"/>
    </ligand>
</feature>
<dbReference type="GO" id="GO:0006650">
    <property type="term" value="P:glycerophospholipid metabolic process"/>
    <property type="evidence" value="ECO:0007669"/>
    <property type="project" value="UniProtKB-UniRule"/>
</dbReference>
<feature type="binding site" evidence="13">
    <location>
        <position position="134"/>
    </location>
    <ligand>
        <name>sn-glycerol 3-phosphate</name>
        <dbReference type="ChEBI" id="CHEBI:57597"/>
    </ligand>
</feature>
<keyword evidence="13" id="KW-0963">Cytoplasm</keyword>
<dbReference type="SUPFAM" id="SSF51735">
    <property type="entry name" value="NAD(P)-binding Rossmann-fold domains"/>
    <property type="match status" value="1"/>
</dbReference>
<dbReference type="FunFam" id="1.10.1040.10:FF:000001">
    <property type="entry name" value="Glycerol-3-phosphate dehydrogenase [NAD(P)+]"/>
    <property type="match status" value="1"/>
</dbReference>
<feature type="binding site" evidence="15">
    <location>
        <position position="104"/>
    </location>
    <ligand>
        <name>substrate</name>
    </ligand>
</feature>
<keyword evidence="13" id="KW-0547">Nucleotide-binding</keyword>
<dbReference type="Proteomes" id="UP000066549">
    <property type="component" value="Chromosome"/>
</dbReference>
<feature type="binding site" evidence="13">
    <location>
        <position position="277"/>
    </location>
    <ligand>
        <name>NADPH</name>
        <dbReference type="ChEBI" id="CHEBI:57783"/>
    </ligand>
</feature>
<feature type="active site" description="Proton acceptor" evidence="13 14">
    <location>
        <position position="189"/>
    </location>
</feature>
<feature type="binding site" evidence="13">
    <location>
        <position position="138"/>
    </location>
    <ligand>
        <name>NADPH</name>
        <dbReference type="ChEBI" id="CHEBI:57783"/>
    </ligand>
</feature>
<keyword evidence="4 13" id="KW-0560">Oxidoreductase</keyword>
<dbReference type="PANTHER" id="PTHR11728">
    <property type="entry name" value="GLYCEROL-3-PHOSPHATE DEHYDROGENASE"/>
    <property type="match status" value="1"/>
</dbReference>
<evidence type="ECO:0000256" key="4">
    <source>
        <dbReference type="ARBA" id="ARBA00023002"/>
    </source>
</evidence>
<dbReference type="GO" id="GO:0046167">
    <property type="term" value="P:glycerol-3-phosphate biosynthetic process"/>
    <property type="evidence" value="ECO:0007669"/>
    <property type="project" value="UniProtKB-UniRule"/>
</dbReference>
<feature type="binding site" evidence="13">
    <location>
        <position position="104"/>
    </location>
    <ligand>
        <name>NADPH</name>
        <dbReference type="ChEBI" id="CHEBI:57783"/>
    </ligand>
</feature>
<comment type="catalytic activity">
    <reaction evidence="13">
        <text>sn-glycerol 3-phosphate + NAD(+) = dihydroxyacetone phosphate + NADH + H(+)</text>
        <dbReference type="Rhea" id="RHEA:11092"/>
        <dbReference type="ChEBI" id="CHEBI:15378"/>
        <dbReference type="ChEBI" id="CHEBI:57540"/>
        <dbReference type="ChEBI" id="CHEBI:57597"/>
        <dbReference type="ChEBI" id="CHEBI:57642"/>
        <dbReference type="ChEBI" id="CHEBI:57945"/>
        <dbReference type="EC" id="1.1.1.94"/>
    </reaction>
</comment>
<feature type="binding site" evidence="13">
    <location>
        <position position="253"/>
    </location>
    <ligand>
        <name>sn-glycerol 3-phosphate</name>
        <dbReference type="ChEBI" id="CHEBI:57597"/>
    </ligand>
</feature>
<evidence type="ECO:0000256" key="6">
    <source>
        <dbReference type="ARBA" id="ARBA00023098"/>
    </source>
</evidence>
<evidence type="ECO:0000256" key="1">
    <source>
        <dbReference type="ARBA" id="ARBA00011009"/>
    </source>
</evidence>
<feature type="binding site" evidence="13">
    <location>
        <position position="48"/>
    </location>
    <ligand>
        <name>NADPH</name>
        <dbReference type="ChEBI" id="CHEBI:57783"/>
    </ligand>
</feature>
<comment type="similarity">
    <text evidence="1 13 17">Belongs to the NAD-dependent glycerol-3-phosphate dehydrogenase family.</text>
</comment>
<feature type="binding site" evidence="16">
    <location>
        <position position="138"/>
    </location>
    <ligand>
        <name>NAD(+)</name>
        <dbReference type="ChEBI" id="CHEBI:57540"/>
    </ligand>
</feature>
<evidence type="ECO:0000313" key="21">
    <source>
        <dbReference type="Proteomes" id="UP000066549"/>
    </source>
</evidence>
<feature type="binding site" evidence="13">
    <location>
        <position position="31"/>
    </location>
    <ligand>
        <name>NADPH</name>
        <dbReference type="ChEBI" id="CHEBI:57783"/>
    </ligand>
</feature>
<name>A0A0H4J150_9PROT</name>
<accession>A0A0H4J150</accession>
<feature type="binding site" evidence="13">
    <location>
        <position position="252"/>
    </location>
    <ligand>
        <name>sn-glycerol 3-phosphate</name>
        <dbReference type="ChEBI" id="CHEBI:57597"/>
    </ligand>
</feature>
<feature type="binding site" evidence="13">
    <location>
        <position position="104"/>
    </location>
    <ligand>
        <name>sn-glycerol 3-phosphate</name>
        <dbReference type="ChEBI" id="CHEBI:57597"/>
    </ligand>
</feature>
<feature type="binding site" evidence="16">
    <location>
        <begin position="8"/>
        <end position="13"/>
    </location>
    <ligand>
        <name>NAD(+)</name>
        <dbReference type="ChEBI" id="CHEBI:57540"/>
    </ligand>
</feature>
<dbReference type="GO" id="GO:0005975">
    <property type="term" value="P:carbohydrate metabolic process"/>
    <property type="evidence" value="ECO:0007669"/>
    <property type="project" value="InterPro"/>
</dbReference>
<evidence type="ECO:0000256" key="15">
    <source>
        <dbReference type="PIRSR" id="PIRSR000114-2"/>
    </source>
</evidence>
<keyword evidence="2 13" id="KW-0444">Lipid biosynthesis</keyword>
<dbReference type="GO" id="GO:0051287">
    <property type="term" value="F:NAD binding"/>
    <property type="evidence" value="ECO:0007669"/>
    <property type="project" value="InterPro"/>
</dbReference>
<evidence type="ECO:0000259" key="19">
    <source>
        <dbReference type="Pfam" id="PF07479"/>
    </source>
</evidence>
<proteinExistence type="inferred from homology"/>
<comment type="catalytic activity">
    <reaction evidence="9">
        <text>sn-glycerol 3-phosphate + NADP(+) = dihydroxyacetone phosphate + NADPH + H(+)</text>
        <dbReference type="Rhea" id="RHEA:11096"/>
        <dbReference type="ChEBI" id="CHEBI:15378"/>
        <dbReference type="ChEBI" id="CHEBI:57597"/>
        <dbReference type="ChEBI" id="CHEBI:57642"/>
        <dbReference type="ChEBI" id="CHEBI:57783"/>
        <dbReference type="ChEBI" id="CHEBI:58349"/>
        <dbReference type="EC" id="1.1.1.94"/>
    </reaction>
    <physiologicalReaction direction="right-to-left" evidence="9">
        <dbReference type="Rhea" id="RHEA:11098"/>
    </physiologicalReaction>
</comment>
<feature type="binding site" evidence="13">
    <location>
        <position position="253"/>
    </location>
    <ligand>
        <name>NADPH</name>
        <dbReference type="ChEBI" id="CHEBI:57783"/>
    </ligand>
</feature>
<evidence type="ECO:0000313" key="20">
    <source>
        <dbReference type="EMBL" id="AKO65508.1"/>
    </source>
</evidence>
<dbReference type="PATRIC" id="fig|1623450.3.peg.350"/>
<dbReference type="Pfam" id="PF01210">
    <property type="entry name" value="NAD_Gly3P_dh_N"/>
    <property type="match status" value="1"/>
</dbReference>
<feature type="binding site" evidence="15">
    <location>
        <begin position="253"/>
        <end position="254"/>
    </location>
    <ligand>
        <name>substrate</name>
    </ligand>
</feature>
<dbReference type="GO" id="GO:0141153">
    <property type="term" value="F:glycerol-3-phosphate dehydrogenase (NADP+) activity"/>
    <property type="evidence" value="ECO:0007669"/>
    <property type="project" value="RHEA"/>
</dbReference>
<dbReference type="GO" id="GO:0046168">
    <property type="term" value="P:glycerol-3-phosphate catabolic process"/>
    <property type="evidence" value="ECO:0007669"/>
    <property type="project" value="InterPro"/>
</dbReference>
<feature type="binding site" evidence="13">
    <location>
        <position position="254"/>
    </location>
    <ligand>
        <name>sn-glycerol 3-phosphate</name>
        <dbReference type="ChEBI" id="CHEBI:57597"/>
    </ligand>
</feature>
<keyword evidence="5 13" id="KW-0520">NAD</keyword>
<keyword evidence="7 13" id="KW-0594">Phospholipid biosynthesis</keyword>
<dbReference type="GO" id="GO:0008654">
    <property type="term" value="P:phospholipid biosynthetic process"/>
    <property type="evidence" value="ECO:0007669"/>
    <property type="project" value="UniProtKB-KW"/>
</dbReference>
<dbReference type="PROSITE" id="PS00957">
    <property type="entry name" value="NAD_G3PDH"/>
    <property type="match status" value="1"/>
</dbReference>
<dbReference type="GO" id="GO:0141152">
    <property type="term" value="F:glycerol-3-phosphate dehydrogenase (NAD+) activity"/>
    <property type="evidence" value="ECO:0007669"/>
    <property type="project" value="RHEA"/>
</dbReference>
<evidence type="ECO:0000256" key="14">
    <source>
        <dbReference type="PIRSR" id="PIRSR000114-1"/>
    </source>
</evidence>
<dbReference type="EMBL" id="CP011002">
    <property type="protein sequence ID" value="AKO65508.1"/>
    <property type="molecule type" value="Genomic_DNA"/>
</dbReference>
<keyword evidence="8 13" id="KW-1208">Phospholipid metabolism</keyword>
<evidence type="ECO:0000256" key="11">
    <source>
        <dbReference type="ARBA" id="ARBA00069372"/>
    </source>
</evidence>
<evidence type="ECO:0000256" key="10">
    <source>
        <dbReference type="ARBA" id="ARBA00066687"/>
    </source>
</evidence>
<keyword evidence="6 13" id="KW-0443">Lipid metabolism</keyword>
<dbReference type="AlphaFoldDB" id="A0A0H4J150"/>
<dbReference type="Gene3D" id="3.40.50.720">
    <property type="entry name" value="NAD(P)-binding Rossmann-like Domain"/>
    <property type="match status" value="1"/>
</dbReference>
<feature type="binding site" evidence="13">
    <location>
        <position position="242"/>
    </location>
    <ligand>
        <name>sn-glycerol 3-phosphate</name>
        <dbReference type="ChEBI" id="CHEBI:57597"/>
    </ligand>
</feature>
<comment type="function">
    <text evidence="13">Catalyzes the reduction of the glycolytic intermediate dihydroxyacetone phosphate (DHAP) to sn-glycerol 3-phosphate (G3P), the key precursor for phospholipid synthesis.</text>
</comment>
<dbReference type="OrthoDB" id="9812273at2"/>
<dbReference type="UniPathway" id="UPA00940"/>
<dbReference type="SUPFAM" id="SSF48179">
    <property type="entry name" value="6-phosphogluconate dehydrogenase C-terminal domain-like"/>
    <property type="match status" value="1"/>
</dbReference>
<evidence type="ECO:0000256" key="13">
    <source>
        <dbReference type="HAMAP-Rule" id="MF_00394"/>
    </source>
</evidence>
<evidence type="ECO:0000256" key="8">
    <source>
        <dbReference type="ARBA" id="ARBA00023264"/>
    </source>
</evidence>
<dbReference type="FunFam" id="3.40.50.720:FF:000019">
    <property type="entry name" value="Glycerol-3-phosphate dehydrogenase [NAD(P)+]"/>
    <property type="match status" value="1"/>
</dbReference>
<keyword evidence="21" id="KW-1185">Reference proteome</keyword>
<feature type="binding site" evidence="16">
    <location>
        <position position="253"/>
    </location>
    <ligand>
        <name>NAD(+)</name>
        <dbReference type="ChEBI" id="CHEBI:57540"/>
    </ligand>
</feature>
<evidence type="ECO:0000256" key="17">
    <source>
        <dbReference type="RuleBase" id="RU000437"/>
    </source>
</evidence>
<dbReference type="PRINTS" id="PR00077">
    <property type="entry name" value="GPDHDRGNASE"/>
</dbReference>
<organism evidence="20 21">
    <name type="scientific">Methylophilales bacterium MBRS-H7</name>
    <dbReference type="NCBI Taxonomy" id="1623450"/>
    <lineage>
        <taxon>Bacteria</taxon>
        <taxon>Pseudomonadati</taxon>
        <taxon>Pseudomonadota</taxon>
        <taxon>Betaproteobacteria</taxon>
        <taxon>Nitrosomonadales</taxon>
        <taxon>OM43 clade</taxon>
    </lineage>
</organism>
<dbReference type="InterPro" id="IPR013328">
    <property type="entry name" value="6PGD_dom2"/>
</dbReference>
<evidence type="ECO:0000256" key="5">
    <source>
        <dbReference type="ARBA" id="ARBA00023027"/>
    </source>
</evidence>
<feature type="domain" description="Glycerol-3-phosphate dehydrogenase NAD-dependent C-terminal" evidence="19">
    <location>
        <begin position="178"/>
        <end position="318"/>
    </location>
</feature>
<evidence type="ECO:0000256" key="16">
    <source>
        <dbReference type="PIRSR" id="PIRSR000114-3"/>
    </source>
</evidence>
<dbReference type="EC" id="1.1.1.94" evidence="10 13"/>
<dbReference type="InterPro" id="IPR036291">
    <property type="entry name" value="NAD(P)-bd_dom_sf"/>
</dbReference>
<evidence type="ECO:0000256" key="9">
    <source>
        <dbReference type="ARBA" id="ARBA00052716"/>
    </source>
</evidence>
<feature type="domain" description="Glycerol-3-phosphate dehydrogenase NAD-dependent N-terminal" evidence="18">
    <location>
        <begin position="3"/>
        <end position="157"/>
    </location>
</feature>
<dbReference type="PIRSF" id="PIRSF000114">
    <property type="entry name" value="Glycerol-3-P_dh"/>
    <property type="match status" value="1"/>
</dbReference>
<dbReference type="InterPro" id="IPR006168">
    <property type="entry name" value="G3P_DH_NAD-dep"/>
</dbReference>
<dbReference type="InterPro" id="IPR011128">
    <property type="entry name" value="G3P_DH_NAD-dep_N"/>
</dbReference>
<dbReference type="GO" id="GO:0005829">
    <property type="term" value="C:cytosol"/>
    <property type="evidence" value="ECO:0007669"/>
    <property type="project" value="TreeGrafter"/>
</dbReference>
<dbReference type="Gene3D" id="1.10.1040.10">
    <property type="entry name" value="N-(1-d-carboxylethyl)-l-norvaline Dehydrogenase, domain 2"/>
    <property type="match status" value="1"/>
</dbReference>
<dbReference type="InterPro" id="IPR006109">
    <property type="entry name" value="G3P_DH_NAD-dep_C"/>
</dbReference>
<evidence type="ECO:0000259" key="18">
    <source>
        <dbReference type="Pfam" id="PF01210"/>
    </source>
</evidence>
<dbReference type="NCBIfam" id="NF000940">
    <property type="entry name" value="PRK00094.1-2"/>
    <property type="match status" value="1"/>
</dbReference>
<dbReference type="InterPro" id="IPR008927">
    <property type="entry name" value="6-PGluconate_DH-like_C_sf"/>
</dbReference>
<dbReference type="Pfam" id="PF07479">
    <property type="entry name" value="NAD_Gly3P_dh_C"/>
    <property type="match status" value="1"/>
</dbReference>
<comment type="subcellular location">
    <subcellularLocation>
        <location evidence="13">Cytoplasm</location>
    </subcellularLocation>
</comment>
<comment type="pathway">
    <text evidence="13">Membrane lipid metabolism; glycerophospholipid metabolism.</text>
</comment>
<dbReference type="NCBIfam" id="NF000942">
    <property type="entry name" value="PRK00094.1-4"/>
    <property type="match status" value="1"/>
</dbReference>
<feature type="binding site" evidence="13">
    <location>
        <position position="189"/>
    </location>
    <ligand>
        <name>sn-glycerol 3-phosphate</name>
        <dbReference type="ChEBI" id="CHEBI:57597"/>
    </ligand>
</feature>
<evidence type="ECO:0000256" key="2">
    <source>
        <dbReference type="ARBA" id="ARBA00022516"/>
    </source>
</evidence>
<evidence type="ECO:0000256" key="3">
    <source>
        <dbReference type="ARBA" id="ARBA00022857"/>
    </source>
</evidence>
<keyword evidence="3 13" id="KW-0521">NADP</keyword>
<reference evidence="20 21" key="1">
    <citation type="submission" date="2015-03" db="EMBL/GenBank/DDBJ databases">
        <title>Comparative analysis of the OM43 clade including a novel species from Red Sea uncovers genomic and metabolic diversity among marine methylotrophs.</title>
        <authorList>
            <person name="Jimenez-Infante F."/>
            <person name="Ngugi D.K."/>
            <person name="Vinu M."/>
            <person name="Alam I."/>
            <person name="Kamau A."/>
            <person name="Blom J."/>
            <person name="Bajic V.B."/>
            <person name="Stingl U."/>
        </authorList>
    </citation>
    <scope>NUCLEOTIDE SEQUENCE [LARGE SCALE GENOMIC DNA]</scope>
    <source>
        <strain evidence="20 21">MBRSH7</strain>
    </source>
</reference>
<evidence type="ECO:0000256" key="12">
    <source>
        <dbReference type="ARBA" id="ARBA00080511"/>
    </source>
</evidence>
<dbReference type="PANTHER" id="PTHR11728:SF1">
    <property type="entry name" value="GLYCEROL-3-PHOSPHATE DEHYDROGENASE [NAD(+)] 2, CHLOROPLASTIC"/>
    <property type="match status" value="1"/>
</dbReference>
<sequence length="330" mass="35214">MMKVAVLGAGAWGTALAIQAAKAFPVKLWARDSGHVSGMKKARSNPKYLGDFTFPDQLELTSSLDEAVLSSDIVISSVPTSAFVEIIQNIQTIDPNKSIIWTNKGLEAGSSLFPHEIIQDYLVNKELAYGVLSGPSFAAELVRDLPTAVTLATTNPELSNSVAKIFHHGSMRVYLSDDIAGVTVGGSLKNIIAIASGISDGMGFGNNARAALITRGIAEITRFGKALNASEDTFIGLAGIGDLLLTCTGQYSRNREVGIRLAEGKSLDEILSSLGHVAEGVNACYEVFNRIKHENIDMPITCEVYRVLTNEISAKAAVKNLLSRSLTTEN</sequence>